<dbReference type="PANTHER" id="PTHR31344:SF13">
    <property type="entry name" value="EEIG1_EHBP1 PROTEIN AMINO-TERMINAL DOMAIN PROTEIN"/>
    <property type="match status" value="1"/>
</dbReference>
<evidence type="ECO:0008006" key="5">
    <source>
        <dbReference type="Google" id="ProtNLM"/>
    </source>
</evidence>
<accession>A0A6A6KEF0</accession>
<evidence type="ECO:0000313" key="3">
    <source>
        <dbReference type="EMBL" id="KAF2286516.1"/>
    </source>
</evidence>
<comment type="caution">
    <text evidence="3">The sequence shown here is derived from an EMBL/GenBank/DDBJ whole genome shotgun (WGS) entry which is preliminary data.</text>
</comment>
<evidence type="ECO:0000256" key="2">
    <source>
        <dbReference type="SAM" id="SignalP"/>
    </source>
</evidence>
<dbReference type="InterPro" id="IPR021827">
    <property type="entry name" value="Nup186/Nup192/Nup205"/>
</dbReference>
<feature type="signal peptide" evidence="2">
    <location>
        <begin position="1"/>
        <end position="23"/>
    </location>
</feature>
<proteinExistence type="predicted"/>
<keyword evidence="4" id="KW-1185">Reference proteome</keyword>
<feature type="chain" id="PRO_5025338153" description="Dilute domain-containing protein" evidence="2">
    <location>
        <begin position="24"/>
        <end position="390"/>
    </location>
</feature>
<dbReference type="PANTHER" id="PTHR31344">
    <property type="entry name" value="NUCLEAR PORE COMPLEX PROTEIN NUP205"/>
    <property type="match status" value="1"/>
</dbReference>
<reference evidence="3 4" key="1">
    <citation type="journal article" date="2020" name="Mol. Plant">
        <title>The Chromosome-Based Rubber Tree Genome Provides New Insights into Spurge Genome Evolution and Rubber Biosynthesis.</title>
        <authorList>
            <person name="Liu J."/>
            <person name="Shi C."/>
            <person name="Shi C.C."/>
            <person name="Li W."/>
            <person name="Zhang Q.J."/>
            <person name="Zhang Y."/>
            <person name="Li K."/>
            <person name="Lu H.F."/>
            <person name="Shi C."/>
            <person name="Zhu S.T."/>
            <person name="Xiao Z.Y."/>
            <person name="Nan H."/>
            <person name="Yue Y."/>
            <person name="Zhu X.G."/>
            <person name="Wu Y."/>
            <person name="Hong X.N."/>
            <person name="Fan G.Y."/>
            <person name="Tong Y."/>
            <person name="Zhang D."/>
            <person name="Mao C.L."/>
            <person name="Liu Y.L."/>
            <person name="Hao S.J."/>
            <person name="Liu W.Q."/>
            <person name="Lv M.Q."/>
            <person name="Zhang H.B."/>
            <person name="Liu Y."/>
            <person name="Hu-Tang G.R."/>
            <person name="Wang J.P."/>
            <person name="Wang J.H."/>
            <person name="Sun Y.H."/>
            <person name="Ni S.B."/>
            <person name="Chen W.B."/>
            <person name="Zhang X.C."/>
            <person name="Jiao Y.N."/>
            <person name="Eichler E.E."/>
            <person name="Li G.H."/>
            <person name="Liu X."/>
            <person name="Gao L.Z."/>
        </authorList>
    </citation>
    <scope>NUCLEOTIDE SEQUENCE [LARGE SCALE GENOMIC DNA]</scope>
    <source>
        <strain evidence="4">cv. GT1</strain>
        <tissue evidence="3">Leaf</tissue>
    </source>
</reference>
<gene>
    <name evidence="3" type="ORF">GH714_017482</name>
</gene>
<sequence>MQGLWNNLLKILAPLTRLTFWLSNSIVLRAIVSQVVEKLQLAVAPSVNANGGQKGRQEAFPCEDGETDKSKSSDEWEEPQTFIVALERVEAWIFSRIVESVWWQTLTPHMQPTAVKGSNSKKTHARGHGLGVQEQGNFAVDLWKKAFKDAFERLCPIRARGMNVIMEQLVGRLDVGMFNAILRESADEMPTDPVSDPISDPKVLPIPAGKSTFGAGVQLKNAVGNWSRWLTDLFGIDDNDSLEDLNEHDSNKIECETSFKAFHLLNALSDLMMLPFEMLADRSTRKEVCPIFGAPIIERVLNNFVPDEFNPDPIPEAIFNSLDSEDLAEDGKESISFPCMATSTIYSPPPAASLTNIIGEGKSNNGKEVDQQCLENLTLVMMNLMSWIHL</sequence>
<protein>
    <recommendedName>
        <fullName evidence="5">Dilute domain-containing protein</fullName>
    </recommendedName>
</protein>
<organism evidence="3 4">
    <name type="scientific">Hevea brasiliensis</name>
    <name type="common">Para rubber tree</name>
    <name type="synonym">Siphonia brasiliensis</name>
    <dbReference type="NCBI Taxonomy" id="3981"/>
    <lineage>
        <taxon>Eukaryota</taxon>
        <taxon>Viridiplantae</taxon>
        <taxon>Streptophyta</taxon>
        <taxon>Embryophyta</taxon>
        <taxon>Tracheophyta</taxon>
        <taxon>Spermatophyta</taxon>
        <taxon>Magnoliopsida</taxon>
        <taxon>eudicotyledons</taxon>
        <taxon>Gunneridae</taxon>
        <taxon>Pentapetalae</taxon>
        <taxon>rosids</taxon>
        <taxon>fabids</taxon>
        <taxon>Malpighiales</taxon>
        <taxon>Euphorbiaceae</taxon>
        <taxon>Crotonoideae</taxon>
        <taxon>Micrandreae</taxon>
        <taxon>Hevea</taxon>
    </lineage>
</organism>
<dbReference type="GO" id="GO:0005643">
    <property type="term" value="C:nuclear pore"/>
    <property type="evidence" value="ECO:0007669"/>
    <property type="project" value="InterPro"/>
</dbReference>
<keyword evidence="2" id="KW-0732">Signal</keyword>
<feature type="region of interest" description="Disordered" evidence="1">
    <location>
        <begin position="50"/>
        <end position="76"/>
    </location>
</feature>
<evidence type="ECO:0000256" key="1">
    <source>
        <dbReference type="SAM" id="MobiDB-lite"/>
    </source>
</evidence>
<dbReference type="Proteomes" id="UP000467840">
    <property type="component" value="Chromosome 3"/>
</dbReference>
<dbReference type="EMBL" id="JAAGAX010000017">
    <property type="protein sequence ID" value="KAF2286516.1"/>
    <property type="molecule type" value="Genomic_DNA"/>
</dbReference>
<evidence type="ECO:0000313" key="4">
    <source>
        <dbReference type="Proteomes" id="UP000467840"/>
    </source>
</evidence>
<name>A0A6A6KEF0_HEVBR</name>
<dbReference type="AlphaFoldDB" id="A0A6A6KEF0"/>